<keyword evidence="3" id="KW-0813">Transport</keyword>
<evidence type="ECO:0000259" key="10">
    <source>
        <dbReference type="PROSITE" id="PS51093"/>
    </source>
</evidence>
<dbReference type="FunFam" id="2.70.70.10:FF:000001">
    <property type="entry name" value="PTS system glucose-specific IIA component"/>
    <property type="match status" value="1"/>
</dbReference>
<keyword evidence="9" id="KW-0472">Membrane</keyword>
<keyword evidence="8" id="KW-0418">Kinase</keyword>
<protein>
    <submittedName>
        <fullName evidence="11">PTS glucose transporter subunit IIA</fullName>
    </submittedName>
</protein>
<evidence type="ECO:0000313" key="12">
    <source>
        <dbReference type="Proteomes" id="UP000439550"/>
    </source>
</evidence>
<evidence type="ECO:0000256" key="1">
    <source>
        <dbReference type="ARBA" id="ARBA00004496"/>
    </source>
</evidence>
<dbReference type="GO" id="GO:0016301">
    <property type="term" value="F:kinase activity"/>
    <property type="evidence" value="ECO:0007669"/>
    <property type="project" value="UniProtKB-KW"/>
</dbReference>
<dbReference type="PROSITE" id="PS51093">
    <property type="entry name" value="PTS_EIIA_TYPE_1"/>
    <property type="match status" value="1"/>
</dbReference>
<dbReference type="GO" id="GO:0005737">
    <property type="term" value="C:cytoplasm"/>
    <property type="evidence" value="ECO:0007669"/>
    <property type="project" value="UniProtKB-SubCell"/>
</dbReference>
<dbReference type="PANTHER" id="PTHR45008:SF1">
    <property type="entry name" value="PTS SYSTEM GLUCOSE-SPECIFIC EIIA COMPONENT"/>
    <property type="match status" value="1"/>
</dbReference>
<keyword evidence="6" id="KW-0598">Phosphotransferase system</keyword>
<evidence type="ECO:0000256" key="2">
    <source>
        <dbReference type="ARBA" id="ARBA00004651"/>
    </source>
</evidence>
<proteinExistence type="predicted"/>
<feature type="domain" description="PTS EIIA type-1" evidence="10">
    <location>
        <begin position="32"/>
        <end position="134"/>
    </location>
</feature>
<evidence type="ECO:0000256" key="3">
    <source>
        <dbReference type="ARBA" id="ARBA00022448"/>
    </source>
</evidence>
<dbReference type="RefSeq" id="WP_153494625.1">
    <property type="nucleotide sequence ID" value="NZ_CAXYUY010000005.1"/>
</dbReference>
<evidence type="ECO:0000313" key="11">
    <source>
        <dbReference type="EMBL" id="MQW38439.1"/>
    </source>
</evidence>
<dbReference type="Pfam" id="PF00358">
    <property type="entry name" value="PTS_EIIA_1"/>
    <property type="match status" value="1"/>
</dbReference>
<dbReference type="Gene3D" id="2.70.70.10">
    <property type="entry name" value="Glucose Permease (Domain IIA)"/>
    <property type="match status" value="1"/>
</dbReference>
<dbReference type="NCBIfam" id="TIGR00830">
    <property type="entry name" value="PTBA"/>
    <property type="match status" value="1"/>
</dbReference>
<dbReference type="Proteomes" id="UP000439550">
    <property type="component" value="Unassembled WGS sequence"/>
</dbReference>
<keyword evidence="9" id="KW-1133">Transmembrane helix</keyword>
<evidence type="ECO:0000256" key="8">
    <source>
        <dbReference type="ARBA" id="ARBA00022777"/>
    </source>
</evidence>
<organism evidence="11 12">
    <name type="scientific">Lactococcus hircilactis</name>
    <dbReference type="NCBI Taxonomy" id="1494462"/>
    <lineage>
        <taxon>Bacteria</taxon>
        <taxon>Bacillati</taxon>
        <taxon>Bacillota</taxon>
        <taxon>Bacilli</taxon>
        <taxon>Lactobacillales</taxon>
        <taxon>Streptococcaceae</taxon>
        <taxon>Lactococcus</taxon>
    </lineage>
</organism>
<dbReference type="InterPro" id="IPR001127">
    <property type="entry name" value="PTS_EIIA_1_perm"/>
</dbReference>
<evidence type="ECO:0000256" key="7">
    <source>
        <dbReference type="ARBA" id="ARBA00022692"/>
    </source>
</evidence>
<keyword evidence="7" id="KW-0812">Transmembrane</keyword>
<keyword evidence="4 11" id="KW-0762">Sugar transport</keyword>
<keyword evidence="5" id="KW-0808">Transferase</keyword>
<dbReference type="GO" id="GO:0009401">
    <property type="term" value="P:phosphoenolpyruvate-dependent sugar phosphotransferase system"/>
    <property type="evidence" value="ECO:0007669"/>
    <property type="project" value="UniProtKB-KW"/>
</dbReference>
<dbReference type="PANTHER" id="PTHR45008">
    <property type="entry name" value="PTS SYSTEM GLUCOSE-SPECIFIC EIIA COMPONENT"/>
    <property type="match status" value="1"/>
</dbReference>
<name>A0A7X2CZK4_9LACT</name>
<dbReference type="GO" id="GO:0005886">
    <property type="term" value="C:plasma membrane"/>
    <property type="evidence" value="ECO:0007669"/>
    <property type="project" value="UniProtKB-SubCell"/>
</dbReference>
<dbReference type="SUPFAM" id="SSF51261">
    <property type="entry name" value="Duplicated hybrid motif"/>
    <property type="match status" value="1"/>
</dbReference>
<dbReference type="PROSITE" id="PS00371">
    <property type="entry name" value="PTS_EIIA_TYPE_1_HIS"/>
    <property type="match status" value="1"/>
</dbReference>
<gene>
    <name evidence="11" type="ORF">GHI93_00550</name>
</gene>
<dbReference type="EMBL" id="WITJ01000001">
    <property type="protein sequence ID" value="MQW38439.1"/>
    <property type="molecule type" value="Genomic_DNA"/>
</dbReference>
<dbReference type="AlphaFoldDB" id="A0A7X2CZK4"/>
<keyword evidence="12" id="KW-1185">Reference proteome</keyword>
<evidence type="ECO:0000256" key="5">
    <source>
        <dbReference type="ARBA" id="ARBA00022679"/>
    </source>
</evidence>
<dbReference type="InterPro" id="IPR011055">
    <property type="entry name" value="Dup_hybrid_motif"/>
</dbReference>
<comment type="subcellular location">
    <subcellularLocation>
        <location evidence="2">Cell membrane</location>
        <topology evidence="2">Multi-pass membrane protein</topology>
    </subcellularLocation>
    <subcellularLocation>
        <location evidence="1">Cytoplasm</location>
    </subcellularLocation>
</comment>
<dbReference type="OrthoDB" id="9769191at2"/>
<sequence length="161" mass="17114">MFGFSKKKNLKEDSHLYAPLSGEIISISEVADPVFSKKMMGDGYAVEPTGNQLFAPVSAKVSLVQGHALGFVRADGLEVLLHVGIDTVSLNGAPFTFKVKEGDIVDGGQEIGHVDWDQVKKAGLSQTTMIVFTNTQDKLGNFEVKKGTTTAGADIGSAQVK</sequence>
<reference evidence="11 12" key="1">
    <citation type="submission" date="2019-10" db="EMBL/GenBank/DDBJ databases">
        <authorList>
            <person name="Dong K."/>
        </authorList>
    </citation>
    <scope>NUCLEOTIDE SEQUENCE [LARGE SCALE GENOMIC DNA]</scope>
    <source>
        <strain evidence="11 12">DSM 28960</strain>
    </source>
</reference>
<accession>A0A7X2CZK4</accession>
<evidence type="ECO:0000256" key="9">
    <source>
        <dbReference type="ARBA" id="ARBA00022989"/>
    </source>
</evidence>
<evidence type="ECO:0000256" key="6">
    <source>
        <dbReference type="ARBA" id="ARBA00022683"/>
    </source>
</evidence>
<evidence type="ECO:0000256" key="4">
    <source>
        <dbReference type="ARBA" id="ARBA00022597"/>
    </source>
</evidence>
<comment type="caution">
    <text evidence="11">The sequence shown here is derived from an EMBL/GenBank/DDBJ whole genome shotgun (WGS) entry which is preliminary data.</text>
</comment>
<dbReference type="InterPro" id="IPR050890">
    <property type="entry name" value="PTS_EIIA_component"/>
</dbReference>